<dbReference type="Proteomes" id="UP000035352">
    <property type="component" value="Chromosome"/>
</dbReference>
<evidence type="ECO:0000256" key="6">
    <source>
        <dbReference type="ARBA" id="ARBA00022833"/>
    </source>
</evidence>
<keyword evidence="3" id="KW-0808">Transferase</keyword>
<dbReference type="Pfam" id="PF02578">
    <property type="entry name" value="Cu-oxidase_4"/>
    <property type="match status" value="1"/>
</dbReference>
<evidence type="ECO:0000256" key="2">
    <source>
        <dbReference type="ARBA" id="ARBA00007353"/>
    </source>
</evidence>
<dbReference type="SUPFAM" id="SSF64438">
    <property type="entry name" value="CNF1/YfiH-like putative cysteine hydrolases"/>
    <property type="match status" value="1"/>
</dbReference>
<reference evidence="11 12" key="1">
    <citation type="submission" date="2015-05" db="EMBL/GenBank/DDBJ databases">
        <authorList>
            <person name="Tang B."/>
            <person name="Yu Y."/>
        </authorList>
    </citation>
    <scope>NUCLEOTIDE SEQUENCE [LARGE SCALE GENOMIC DNA]</scope>
    <source>
        <strain evidence="11 12">DSM 7029</strain>
    </source>
</reference>
<dbReference type="NCBIfam" id="TIGR00726">
    <property type="entry name" value="peptidoglycan editing factor PgeF"/>
    <property type="match status" value="1"/>
</dbReference>
<sequence>MTLGASMSHPVEEADWLRPAWPAPQGVGAVMSLRTGGYSVGPYGSFNLGSHVGDDASAVERNRERFARATGARPVFLNQVHGTEVVRLGRDTPSGVEPMRADACYTTEPGIACTVLVADCLPVLFAASGARGVAAAHAGWRGLAGGVLENTVAALCQAAECRPSDLVAWLGACIGPAHFEVGDDVRQAFGGDLAAARFTPGVAPGKWWADLAGLAFDRLHGLGLARVTGGQWCTYRESSRFFSFRRDGVTGRMAAAVWCVRDGG</sequence>
<protein>
    <recommendedName>
        <fullName evidence="10">Purine nucleoside phosphorylase</fullName>
    </recommendedName>
</protein>
<evidence type="ECO:0000313" key="11">
    <source>
        <dbReference type="EMBL" id="AKJ29597.1"/>
    </source>
</evidence>
<dbReference type="STRING" id="413882.AAW51_2906"/>
<dbReference type="GO" id="GO:0017061">
    <property type="term" value="F:S-methyl-5-thioadenosine phosphorylase activity"/>
    <property type="evidence" value="ECO:0007669"/>
    <property type="project" value="UniProtKB-EC"/>
</dbReference>
<dbReference type="GO" id="GO:0016787">
    <property type="term" value="F:hydrolase activity"/>
    <property type="evidence" value="ECO:0007669"/>
    <property type="project" value="UniProtKB-KW"/>
</dbReference>
<evidence type="ECO:0000256" key="3">
    <source>
        <dbReference type="ARBA" id="ARBA00022679"/>
    </source>
</evidence>
<organism evidence="11 12">
    <name type="scientific">Caldimonas brevitalea</name>
    <dbReference type="NCBI Taxonomy" id="413882"/>
    <lineage>
        <taxon>Bacteria</taxon>
        <taxon>Pseudomonadati</taxon>
        <taxon>Pseudomonadota</taxon>
        <taxon>Betaproteobacteria</taxon>
        <taxon>Burkholderiales</taxon>
        <taxon>Sphaerotilaceae</taxon>
        <taxon>Caldimonas</taxon>
    </lineage>
</organism>
<gene>
    <name evidence="11" type="ORF">AAW51_2906</name>
</gene>
<dbReference type="InterPro" id="IPR011324">
    <property type="entry name" value="Cytotoxic_necrot_fac-like_cat"/>
</dbReference>
<comment type="catalytic activity">
    <reaction evidence="1">
        <text>inosine + phosphate = alpha-D-ribose 1-phosphate + hypoxanthine</text>
        <dbReference type="Rhea" id="RHEA:27646"/>
        <dbReference type="ChEBI" id="CHEBI:17368"/>
        <dbReference type="ChEBI" id="CHEBI:17596"/>
        <dbReference type="ChEBI" id="CHEBI:43474"/>
        <dbReference type="ChEBI" id="CHEBI:57720"/>
        <dbReference type="EC" id="2.4.2.1"/>
    </reaction>
    <physiologicalReaction direction="left-to-right" evidence="1">
        <dbReference type="Rhea" id="RHEA:27647"/>
    </physiologicalReaction>
</comment>
<keyword evidence="6" id="KW-0862">Zinc</keyword>
<keyword evidence="5" id="KW-0378">Hydrolase</keyword>
<comment type="catalytic activity">
    <reaction evidence="8">
        <text>adenosine + phosphate = alpha-D-ribose 1-phosphate + adenine</text>
        <dbReference type="Rhea" id="RHEA:27642"/>
        <dbReference type="ChEBI" id="CHEBI:16335"/>
        <dbReference type="ChEBI" id="CHEBI:16708"/>
        <dbReference type="ChEBI" id="CHEBI:43474"/>
        <dbReference type="ChEBI" id="CHEBI:57720"/>
        <dbReference type="EC" id="2.4.2.1"/>
    </reaction>
    <physiologicalReaction direction="left-to-right" evidence="8">
        <dbReference type="Rhea" id="RHEA:27643"/>
    </physiologicalReaction>
</comment>
<dbReference type="PANTHER" id="PTHR30616:SF2">
    <property type="entry name" value="PURINE NUCLEOSIDE PHOSPHORYLASE LACC1"/>
    <property type="match status" value="1"/>
</dbReference>
<dbReference type="Gene3D" id="3.60.140.10">
    <property type="entry name" value="CNF1/YfiH-like putative cysteine hydrolases"/>
    <property type="match status" value="1"/>
</dbReference>
<evidence type="ECO:0000256" key="9">
    <source>
        <dbReference type="ARBA" id="ARBA00049893"/>
    </source>
</evidence>
<keyword evidence="4" id="KW-0479">Metal-binding</keyword>
<evidence type="ECO:0000256" key="7">
    <source>
        <dbReference type="ARBA" id="ARBA00047989"/>
    </source>
</evidence>
<evidence type="ECO:0000256" key="8">
    <source>
        <dbReference type="ARBA" id="ARBA00048968"/>
    </source>
</evidence>
<dbReference type="PANTHER" id="PTHR30616">
    <property type="entry name" value="UNCHARACTERIZED PROTEIN YFIH"/>
    <property type="match status" value="1"/>
</dbReference>
<evidence type="ECO:0000256" key="4">
    <source>
        <dbReference type="ARBA" id="ARBA00022723"/>
    </source>
</evidence>
<comment type="catalytic activity">
    <reaction evidence="9">
        <text>S-methyl-5'-thioadenosine + phosphate = 5-(methylsulfanyl)-alpha-D-ribose 1-phosphate + adenine</text>
        <dbReference type="Rhea" id="RHEA:11852"/>
        <dbReference type="ChEBI" id="CHEBI:16708"/>
        <dbReference type="ChEBI" id="CHEBI:17509"/>
        <dbReference type="ChEBI" id="CHEBI:43474"/>
        <dbReference type="ChEBI" id="CHEBI:58533"/>
        <dbReference type="EC" id="2.4.2.28"/>
    </reaction>
    <physiologicalReaction direction="left-to-right" evidence="9">
        <dbReference type="Rhea" id="RHEA:11853"/>
    </physiologicalReaction>
</comment>
<evidence type="ECO:0000256" key="5">
    <source>
        <dbReference type="ARBA" id="ARBA00022801"/>
    </source>
</evidence>
<comment type="similarity">
    <text evidence="2 10">Belongs to the purine nucleoside phosphorylase YfiH/LACC1 family.</text>
</comment>
<evidence type="ECO:0000256" key="1">
    <source>
        <dbReference type="ARBA" id="ARBA00000553"/>
    </source>
</evidence>
<comment type="catalytic activity">
    <reaction evidence="7">
        <text>adenosine + H2O + H(+) = inosine + NH4(+)</text>
        <dbReference type="Rhea" id="RHEA:24408"/>
        <dbReference type="ChEBI" id="CHEBI:15377"/>
        <dbReference type="ChEBI" id="CHEBI:15378"/>
        <dbReference type="ChEBI" id="CHEBI:16335"/>
        <dbReference type="ChEBI" id="CHEBI:17596"/>
        <dbReference type="ChEBI" id="CHEBI:28938"/>
        <dbReference type="EC" id="3.5.4.4"/>
    </reaction>
    <physiologicalReaction direction="left-to-right" evidence="7">
        <dbReference type="Rhea" id="RHEA:24409"/>
    </physiologicalReaction>
</comment>
<dbReference type="EMBL" id="CP011371">
    <property type="protein sequence ID" value="AKJ29597.1"/>
    <property type="molecule type" value="Genomic_DNA"/>
</dbReference>
<evidence type="ECO:0000313" key="12">
    <source>
        <dbReference type="Proteomes" id="UP000035352"/>
    </source>
</evidence>
<name>A0A0G3BJP4_9BURK</name>
<keyword evidence="12" id="KW-1185">Reference proteome</keyword>
<dbReference type="GO" id="GO:0005507">
    <property type="term" value="F:copper ion binding"/>
    <property type="evidence" value="ECO:0007669"/>
    <property type="project" value="TreeGrafter"/>
</dbReference>
<dbReference type="PATRIC" id="fig|413882.6.peg.3032"/>
<accession>A0A0G3BJP4</accession>
<dbReference type="InterPro" id="IPR003730">
    <property type="entry name" value="Cu_polyphenol_OxRdtase"/>
</dbReference>
<dbReference type="InterPro" id="IPR038371">
    <property type="entry name" value="Cu_polyphenol_OxRdtase_sf"/>
</dbReference>
<dbReference type="KEGG" id="pbh:AAW51_2906"/>
<evidence type="ECO:0000256" key="10">
    <source>
        <dbReference type="RuleBase" id="RU361274"/>
    </source>
</evidence>
<proteinExistence type="inferred from homology"/>
<dbReference type="CDD" id="cd16833">
    <property type="entry name" value="YfiH"/>
    <property type="match status" value="1"/>
</dbReference>
<dbReference type="AlphaFoldDB" id="A0A0G3BJP4"/>